<gene>
    <name evidence="1" type="ORF">EAS64_10640</name>
</gene>
<accession>A0A6P2C1J5</accession>
<proteinExistence type="predicted"/>
<keyword evidence="2" id="KW-1185">Reference proteome</keyword>
<name>A0A6P2C1J5_9ACTN</name>
<dbReference type="Proteomes" id="UP000460272">
    <property type="component" value="Unassembled WGS sequence"/>
</dbReference>
<evidence type="ECO:0000313" key="2">
    <source>
        <dbReference type="Proteomes" id="UP000460272"/>
    </source>
</evidence>
<comment type="caution">
    <text evidence="1">The sequence shown here is derived from an EMBL/GenBank/DDBJ whole genome shotgun (WGS) entry which is preliminary data.</text>
</comment>
<reference evidence="1 2" key="1">
    <citation type="submission" date="2018-11" db="EMBL/GenBank/DDBJ databases">
        <title>Trebonia kvetii gen.nov., sp.nov., a novel acidophilic actinobacterium, and proposal of the new actinobacterial family Treboniaceae fam. nov.</title>
        <authorList>
            <person name="Rapoport D."/>
            <person name="Sagova-Mareckova M."/>
            <person name="Sedlacek I."/>
            <person name="Provaznik J."/>
            <person name="Kralova S."/>
            <person name="Pavlinic D."/>
            <person name="Benes V."/>
            <person name="Kopecky J."/>
        </authorList>
    </citation>
    <scope>NUCLEOTIDE SEQUENCE [LARGE SCALE GENOMIC DNA]</scope>
    <source>
        <strain evidence="1 2">15Tr583</strain>
    </source>
</reference>
<dbReference type="EMBL" id="RPFW01000002">
    <property type="protein sequence ID" value="TVZ05068.1"/>
    <property type="molecule type" value="Genomic_DNA"/>
</dbReference>
<dbReference type="OrthoDB" id="5125215at2"/>
<dbReference type="RefSeq" id="WP_145852774.1">
    <property type="nucleotide sequence ID" value="NZ_RPFW01000002.1"/>
</dbReference>
<dbReference type="AlphaFoldDB" id="A0A6P2C1J5"/>
<evidence type="ECO:0000313" key="1">
    <source>
        <dbReference type="EMBL" id="TVZ05068.1"/>
    </source>
</evidence>
<organism evidence="1 2">
    <name type="scientific">Trebonia kvetii</name>
    <dbReference type="NCBI Taxonomy" id="2480626"/>
    <lineage>
        <taxon>Bacteria</taxon>
        <taxon>Bacillati</taxon>
        <taxon>Actinomycetota</taxon>
        <taxon>Actinomycetes</taxon>
        <taxon>Streptosporangiales</taxon>
        <taxon>Treboniaceae</taxon>
        <taxon>Trebonia</taxon>
    </lineage>
</organism>
<sequence length="277" mass="30204">MPGKRAGGVVVYTFGRTVAGRRGEASELLQLFIPDGRAESGPRPEVCAADMDAALTWWAGALDRLFTEVTDPAGYAKADGTYSAKDNFEALLSIEQAFRNVQSLSAHVRDSHVRRLLLFDTLDMLEGLRRPRFQRMCELSYAERALREMTGLMSEAAGRVLLPRATQAVAALRQLQDGFFALSRLQNGGLLVPNKNGTERVMSLEMAVSAYLRVLRNGGHAYGGRPQPADGVLLAAHDGDIPAGLADLAYLYLLQLLARPQDLRHRRAARQTTAGGP</sequence>
<protein>
    <submittedName>
        <fullName evidence="1">Uncharacterized protein</fullName>
    </submittedName>
</protein>